<dbReference type="InterPro" id="IPR039699">
    <property type="entry name" value="Ribosomal_uL30"/>
</dbReference>
<organism evidence="1 2">
    <name type="scientific">Rhododendron griersonianum</name>
    <dbReference type="NCBI Taxonomy" id="479676"/>
    <lineage>
        <taxon>Eukaryota</taxon>
        <taxon>Viridiplantae</taxon>
        <taxon>Streptophyta</taxon>
        <taxon>Embryophyta</taxon>
        <taxon>Tracheophyta</taxon>
        <taxon>Spermatophyta</taxon>
        <taxon>Magnoliopsida</taxon>
        <taxon>eudicotyledons</taxon>
        <taxon>Gunneridae</taxon>
        <taxon>Pentapetalae</taxon>
        <taxon>asterids</taxon>
        <taxon>Ericales</taxon>
        <taxon>Ericaceae</taxon>
        <taxon>Ericoideae</taxon>
        <taxon>Rhodoreae</taxon>
        <taxon>Rhododendron</taxon>
    </lineage>
</organism>
<name>A0AAV6JAR4_9ERIC</name>
<dbReference type="Proteomes" id="UP000823749">
    <property type="component" value="Chromosome 8"/>
</dbReference>
<dbReference type="GO" id="GO:0003723">
    <property type="term" value="F:RNA binding"/>
    <property type="evidence" value="ECO:0007669"/>
    <property type="project" value="TreeGrafter"/>
</dbReference>
<sequence length="107" mass="12122">MQYPNLKSVKDLIYKKGLAKVEKQRVSMTGNNIIEQELGKYGILCIEDVENEIATVGPHFKEVTGFLCPFSLNRPEKALHGKKKLYEHGGDSGNYKDHINELISKMN</sequence>
<dbReference type="SUPFAM" id="SSF55129">
    <property type="entry name" value="Ribosomal protein L30p/L7e"/>
    <property type="match status" value="1"/>
</dbReference>
<gene>
    <name evidence="1" type="ORF">RHGRI_024761</name>
</gene>
<accession>A0AAV6JAR4</accession>
<dbReference type="GO" id="GO:0003735">
    <property type="term" value="F:structural constituent of ribosome"/>
    <property type="evidence" value="ECO:0007669"/>
    <property type="project" value="TreeGrafter"/>
</dbReference>
<comment type="caution">
    <text evidence="1">The sequence shown here is derived from an EMBL/GenBank/DDBJ whole genome shotgun (WGS) entry which is preliminary data.</text>
</comment>
<dbReference type="InterPro" id="IPR036919">
    <property type="entry name" value="Ribo_uL30_ferredoxin-like_sf"/>
</dbReference>
<dbReference type="EMBL" id="JACTNZ010000008">
    <property type="protein sequence ID" value="KAG5537442.1"/>
    <property type="molecule type" value="Genomic_DNA"/>
</dbReference>
<dbReference type="AlphaFoldDB" id="A0AAV6JAR4"/>
<dbReference type="CDD" id="cd01657">
    <property type="entry name" value="Ribosomal_L7_archeal_euk"/>
    <property type="match status" value="1"/>
</dbReference>
<protein>
    <recommendedName>
        <fullName evidence="3">Ribosomal protein L30 ferredoxin-like fold domain-containing protein</fullName>
    </recommendedName>
</protein>
<dbReference type="Gene3D" id="3.30.1390.20">
    <property type="entry name" value="Ribosomal protein L30, ferredoxin-like fold domain"/>
    <property type="match status" value="1"/>
</dbReference>
<evidence type="ECO:0000313" key="2">
    <source>
        <dbReference type="Proteomes" id="UP000823749"/>
    </source>
</evidence>
<reference evidence="1" key="1">
    <citation type="submission" date="2020-08" db="EMBL/GenBank/DDBJ databases">
        <title>Plant Genome Project.</title>
        <authorList>
            <person name="Zhang R.-G."/>
        </authorList>
    </citation>
    <scope>NUCLEOTIDE SEQUENCE</scope>
    <source>
        <strain evidence="1">WSP0</strain>
        <tissue evidence="1">Leaf</tissue>
    </source>
</reference>
<dbReference type="PANTHER" id="PTHR11524:SF36">
    <property type="entry name" value="LARGE RIBOSOMAL SUBUNIT PROTEIN UL30Z"/>
    <property type="match status" value="1"/>
</dbReference>
<dbReference type="InterPro" id="IPR035808">
    <property type="entry name" value="Ribosomal_uL30_euk_arc"/>
</dbReference>
<dbReference type="GO" id="GO:0022625">
    <property type="term" value="C:cytosolic large ribosomal subunit"/>
    <property type="evidence" value="ECO:0007669"/>
    <property type="project" value="TreeGrafter"/>
</dbReference>
<evidence type="ECO:0008006" key="3">
    <source>
        <dbReference type="Google" id="ProtNLM"/>
    </source>
</evidence>
<keyword evidence="2" id="KW-1185">Reference proteome</keyword>
<evidence type="ECO:0000313" key="1">
    <source>
        <dbReference type="EMBL" id="KAG5537442.1"/>
    </source>
</evidence>
<proteinExistence type="predicted"/>
<dbReference type="PANTHER" id="PTHR11524">
    <property type="entry name" value="60S RIBOSOMAL PROTEIN L7"/>
    <property type="match status" value="1"/>
</dbReference>
<dbReference type="GO" id="GO:0000463">
    <property type="term" value="P:maturation of LSU-rRNA from tricistronic rRNA transcript (SSU-rRNA, 5.8S rRNA, LSU-rRNA)"/>
    <property type="evidence" value="ECO:0007669"/>
    <property type="project" value="TreeGrafter"/>
</dbReference>